<proteinExistence type="predicted"/>
<dbReference type="InterPro" id="IPR000086">
    <property type="entry name" value="NUDIX_hydrolase_dom"/>
</dbReference>
<keyword evidence="6" id="KW-0326">Glycosidase</keyword>
<gene>
    <name evidence="6" type="ORF">AACH11_00485</name>
</gene>
<dbReference type="PANTHER" id="PTHR43046:SF12">
    <property type="entry name" value="GDP-MANNOSE MANNOSYL HYDROLASE"/>
    <property type="match status" value="1"/>
</dbReference>
<dbReference type="Pfam" id="PF00293">
    <property type="entry name" value="NUDIX"/>
    <property type="match status" value="1"/>
</dbReference>
<accession>A0ABU9B3I6</accession>
<evidence type="ECO:0000256" key="2">
    <source>
        <dbReference type="ARBA" id="ARBA00022801"/>
    </source>
</evidence>
<comment type="cofactor">
    <cofactor evidence="1">
        <name>Mg(2+)</name>
        <dbReference type="ChEBI" id="CHEBI:18420"/>
    </cofactor>
</comment>
<dbReference type="RefSeq" id="WP_341372229.1">
    <property type="nucleotide sequence ID" value="NZ_JBBUTF010000001.1"/>
</dbReference>
<dbReference type="CDD" id="cd03430">
    <property type="entry name" value="NUDIX_GDPMH_NudD"/>
    <property type="match status" value="1"/>
</dbReference>
<evidence type="ECO:0000313" key="7">
    <source>
        <dbReference type="Proteomes" id="UP001368500"/>
    </source>
</evidence>
<evidence type="ECO:0000256" key="4">
    <source>
        <dbReference type="SAM" id="MobiDB-lite"/>
    </source>
</evidence>
<sequence>MNPSDRPVPAPAPAASGAHLPPCAAPGPRAGASPADTTADTPTNTPAAGPASSPPRLPHDVWLGIVRQTPLVSVDLVCEDPQGRVLLGWRENRPARHSWFVPGGAIRKDERVAQALARVLRDELGLAVMPGTLPPLESLGTWQHLYPDDNFADEPGTSTHYVVLAWRLRLDAAQAASLRPDAQHERLRWFSREALRADMQVHANTRAYFDPEVTATRLLP</sequence>
<dbReference type="SUPFAM" id="SSF55811">
    <property type="entry name" value="Nudix"/>
    <property type="match status" value="1"/>
</dbReference>
<name>A0ABU9B3I6_9BURK</name>
<feature type="region of interest" description="Disordered" evidence="4">
    <location>
        <begin position="1"/>
        <end position="55"/>
    </location>
</feature>
<evidence type="ECO:0000259" key="5">
    <source>
        <dbReference type="PROSITE" id="PS51462"/>
    </source>
</evidence>
<dbReference type="NCBIfam" id="NF011963">
    <property type="entry name" value="PRK15434.1"/>
    <property type="match status" value="1"/>
</dbReference>
<dbReference type="GO" id="GO:0047917">
    <property type="term" value="F:GDP-glucosidase activity"/>
    <property type="evidence" value="ECO:0007669"/>
    <property type="project" value="UniProtKB-EC"/>
</dbReference>
<keyword evidence="2 6" id="KW-0378">Hydrolase</keyword>
<dbReference type="EMBL" id="JBBUTF010000001">
    <property type="protein sequence ID" value="MEK8024445.1"/>
    <property type="molecule type" value="Genomic_DNA"/>
</dbReference>
<dbReference type="Proteomes" id="UP001368500">
    <property type="component" value="Unassembled WGS sequence"/>
</dbReference>
<organism evidence="6 7">
    <name type="scientific">Pseudaquabacterium rugosum</name>
    <dbReference type="NCBI Taxonomy" id="2984194"/>
    <lineage>
        <taxon>Bacteria</taxon>
        <taxon>Pseudomonadati</taxon>
        <taxon>Pseudomonadota</taxon>
        <taxon>Betaproteobacteria</taxon>
        <taxon>Burkholderiales</taxon>
        <taxon>Sphaerotilaceae</taxon>
        <taxon>Pseudaquabacterium</taxon>
    </lineage>
</organism>
<feature type="compositionally biased region" description="Low complexity" evidence="4">
    <location>
        <begin position="13"/>
        <end position="51"/>
    </location>
</feature>
<evidence type="ECO:0000256" key="3">
    <source>
        <dbReference type="ARBA" id="ARBA00022842"/>
    </source>
</evidence>
<protein>
    <submittedName>
        <fullName evidence="6">GDP-mannose mannosyl hydrolase</fullName>
        <ecNumber evidence="6">3.2.1.42</ecNumber>
    </submittedName>
</protein>
<reference evidence="6 7" key="1">
    <citation type="submission" date="2024-04" db="EMBL/GenBank/DDBJ databases">
        <title>Novel species of the genus Ideonella isolated from streams.</title>
        <authorList>
            <person name="Lu H."/>
        </authorList>
    </citation>
    <scope>NUCLEOTIDE SEQUENCE [LARGE SCALE GENOMIC DNA]</scope>
    <source>
        <strain evidence="6 7">BYS139W</strain>
    </source>
</reference>
<feature type="domain" description="Nudix hydrolase" evidence="5">
    <location>
        <begin position="67"/>
        <end position="214"/>
    </location>
</feature>
<keyword evidence="3" id="KW-0460">Magnesium</keyword>
<dbReference type="EC" id="3.2.1.42" evidence="6"/>
<dbReference type="Gene3D" id="3.90.79.10">
    <property type="entry name" value="Nucleoside Triphosphate Pyrophosphohydrolase"/>
    <property type="match status" value="1"/>
</dbReference>
<evidence type="ECO:0000256" key="1">
    <source>
        <dbReference type="ARBA" id="ARBA00001946"/>
    </source>
</evidence>
<dbReference type="PANTHER" id="PTHR43046">
    <property type="entry name" value="GDP-MANNOSE MANNOSYL HYDROLASE"/>
    <property type="match status" value="1"/>
</dbReference>
<comment type="caution">
    <text evidence="6">The sequence shown here is derived from an EMBL/GenBank/DDBJ whole genome shotgun (WGS) entry which is preliminary data.</text>
</comment>
<feature type="compositionally biased region" description="Pro residues" evidence="4">
    <location>
        <begin position="1"/>
        <end position="12"/>
    </location>
</feature>
<dbReference type="InterPro" id="IPR015797">
    <property type="entry name" value="NUDIX_hydrolase-like_dom_sf"/>
</dbReference>
<dbReference type="PROSITE" id="PS51462">
    <property type="entry name" value="NUDIX"/>
    <property type="match status" value="1"/>
</dbReference>
<evidence type="ECO:0000313" key="6">
    <source>
        <dbReference type="EMBL" id="MEK8024445.1"/>
    </source>
</evidence>
<keyword evidence="7" id="KW-1185">Reference proteome</keyword>